<dbReference type="AlphaFoldDB" id="A0A2H3B8K8"/>
<proteinExistence type="predicted"/>
<protein>
    <submittedName>
        <fullName evidence="1">Uncharacterized protein</fullName>
    </submittedName>
</protein>
<name>A0A2H3B8K8_9AGAR</name>
<dbReference type="EMBL" id="KZ293505">
    <property type="protein sequence ID" value="PBK59376.1"/>
    <property type="molecule type" value="Genomic_DNA"/>
</dbReference>
<evidence type="ECO:0000313" key="2">
    <source>
        <dbReference type="Proteomes" id="UP000218334"/>
    </source>
</evidence>
<keyword evidence="2" id="KW-1185">Reference proteome</keyword>
<organism evidence="1 2">
    <name type="scientific">Armillaria solidipes</name>
    <dbReference type="NCBI Taxonomy" id="1076256"/>
    <lineage>
        <taxon>Eukaryota</taxon>
        <taxon>Fungi</taxon>
        <taxon>Dikarya</taxon>
        <taxon>Basidiomycota</taxon>
        <taxon>Agaricomycotina</taxon>
        <taxon>Agaricomycetes</taxon>
        <taxon>Agaricomycetidae</taxon>
        <taxon>Agaricales</taxon>
        <taxon>Marasmiineae</taxon>
        <taxon>Physalacriaceae</taxon>
        <taxon>Armillaria</taxon>
    </lineage>
</organism>
<sequence length="266" mass="30439">MPITSPKFREFTRRNFGKTSLSLDVQEEFKLEIGLSWYQLETRKGAGKRRADSRRRALDDEASFLHHFTAADDGRSTVEFRVRVCRVARLSSWSFAGRPGSFFEGDIIIVVRKLAQSGRELIPFLMEKNRRTVERSLSTHKCRDRKLSLVLPSLQRKCTHLVAAHGGPGNQGSASGRDRFDWLLWSGALGNRVRPSRMMYRRLAVGVADTEACGKALEAFHKRMELWSKELIRRAENMDHLYPIYVPTVVINGRAETVQDFVVETL</sequence>
<accession>A0A2H3B8K8</accession>
<gene>
    <name evidence="1" type="ORF">ARMSODRAFT_983054</name>
</gene>
<reference evidence="2" key="1">
    <citation type="journal article" date="2017" name="Nat. Ecol. Evol.">
        <title>Genome expansion and lineage-specific genetic innovations in the forest pathogenic fungi Armillaria.</title>
        <authorList>
            <person name="Sipos G."/>
            <person name="Prasanna A.N."/>
            <person name="Walter M.C."/>
            <person name="O'Connor E."/>
            <person name="Balint B."/>
            <person name="Krizsan K."/>
            <person name="Kiss B."/>
            <person name="Hess J."/>
            <person name="Varga T."/>
            <person name="Slot J."/>
            <person name="Riley R."/>
            <person name="Boka B."/>
            <person name="Rigling D."/>
            <person name="Barry K."/>
            <person name="Lee J."/>
            <person name="Mihaltcheva S."/>
            <person name="LaButti K."/>
            <person name="Lipzen A."/>
            <person name="Waldron R."/>
            <person name="Moloney N.M."/>
            <person name="Sperisen C."/>
            <person name="Kredics L."/>
            <person name="Vagvoelgyi C."/>
            <person name="Patrignani A."/>
            <person name="Fitzpatrick D."/>
            <person name="Nagy I."/>
            <person name="Doyle S."/>
            <person name="Anderson J.B."/>
            <person name="Grigoriev I.V."/>
            <person name="Gueldener U."/>
            <person name="Muensterkoetter M."/>
            <person name="Nagy L.G."/>
        </authorList>
    </citation>
    <scope>NUCLEOTIDE SEQUENCE [LARGE SCALE GENOMIC DNA]</scope>
    <source>
        <strain evidence="2">28-4</strain>
    </source>
</reference>
<evidence type="ECO:0000313" key="1">
    <source>
        <dbReference type="EMBL" id="PBK59376.1"/>
    </source>
</evidence>
<dbReference type="Proteomes" id="UP000218334">
    <property type="component" value="Unassembled WGS sequence"/>
</dbReference>